<keyword evidence="1" id="KW-0472">Membrane</keyword>
<evidence type="ECO:0000256" key="1">
    <source>
        <dbReference type="SAM" id="Phobius"/>
    </source>
</evidence>
<dbReference type="AlphaFoldDB" id="A0AAX6IGQ8"/>
<organism evidence="2 3">
    <name type="scientific">Iris pallida</name>
    <name type="common">Sweet iris</name>
    <dbReference type="NCBI Taxonomy" id="29817"/>
    <lineage>
        <taxon>Eukaryota</taxon>
        <taxon>Viridiplantae</taxon>
        <taxon>Streptophyta</taxon>
        <taxon>Embryophyta</taxon>
        <taxon>Tracheophyta</taxon>
        <taxon>Spermatophyta</taxon>
        <taxon>Magnoliopsida</taxon>
        <taxon>Liliopsida</taxon>
        <taxon>Asparagales</taxon>
        <taxon>Iridaceae</taxon>
        <taxon>Iridoideae</taxon>
        <taxon>Irideae</taxon>
        <taxon>Iris</taxon>
    </lineage>
</organism>
<accession>A0AAX6IGQ8</accession>
<gene>
    <name evidence="2" type="ORF">M6B38_259550</name>
</gene>
<dbReference type="Proteomes" id="UP001140949">
    <property type="component" value="Unassembled WGS sequence"/>
</dbReference>
<proteinExistence type="predicted"/>
<evidence type="ECO:0000313" key="2">
    <source>
        <dbReference type="EMBL" id="KAJ6851545.1"/>
    </source>
</evidence>
<feature type="transmembrane region" description="Helical" evidence="1">
    <location>
        <begin position="35"/>
        <end position="58"/>
    </location>
</feature>
<dbReference type="EMBL" id="JANAVB010002199">
    <property type="protein sequence ID" value="KAJ6851545.1"/>
    <property type="molecule type" value="Genomic_DNA"/>
</dbReference>
<reference evidence="2" key="2">
    <citation type="submission" date="2023-04" db="EMBL/GenBank/DDBJ databases">
        <authorList>
            <person name="Bruccoleri R.E."/>
            <person name="Oakeley E.J."/>
            <person name="Faust A.-M."/>
            <person name="Dessus-Babus S."/>
            <person name="Altorfer M."/>
            <person name="Burckhardt D."/>
            <person name="Oertli M."/>
            <person name="Naumann U."/>
            <person name="Petersen F."/>
            <person name="Wong J."/>
        </authorList>
    </citation>
    <scope>NUCLEOTIDE SEQUENCE</scope>
    <source>
        <strain evidence="2">GSM-AAB239-AS_SAM_17_03QT</strain>
        <tissue evidence="2">Leaf</tissue>
    </source>
</reference>
<sequence>MASGLGGGVGRRSPRCGRWSWQLRRSARQPSEVRLGLGFFLLFFRCLVVVVFLVAAVLSSGEVAGRGVQRSGGRSYHGAWVQGDGRVMVAAEWVVVTLALAVVLNGSGDDDGHGGGWRQDGDVVVDGGDGDVDDDDVVVVWTWRQRCRVRIGGIEFRIVVSGTVRHDKERIGWSIYVMRIVSRPGLSGGTKYCICNGEKFSGWEAQTRCTMGCGEICGCPKFIEVYLPIYRM</sequence>
<reference evidence="2" key="1">
    <citation type="journal article" date="2023" name="GigaByte">
        <title>Genome assembly of the bearded iris, Iris pallida Lam.</title>
        <authorList>
            <person name="Bruccoleri R.E."/>
            <person name="Oakeley E.J."/>
            <person name="Faust A.M.E."/>
            <person name="Altorfer M."/>
            <person name="Dessus-Babus S."/>
            <person name="Burckhardt D."/>
            <person name="Oertli M."/>
            <person name="Naumann U."/>
            <person name="Petersen F."/>
            <person name="Wong J."/>
        </authorList>
    </citation>
    <scope>NUCLEOTIDE SEQUENCE</scope>
    <source>
        <strain evidence="2">GSM-AAB239-AS_SAM_17_03QT</strain>
    </source>
</reference>
<keyword evidence="3" id="KW-1185">Reference proteome</keyword>
<protein>
    <submittedName>
        <fullName evidence="2">Uncharacterized protein</fullName>
    </submittedName>
</protein>
<keyword evidence="1" id="KW-0812">Transmembrane</keyword>
<keyword evidence="1" id="KW-1133">Transmembrane helix</keyword>
<evidence type="ECO:0000313" key="3">
    <source>
        <dbReference type="Proteomes" id="UP001140949"/>
    </source>
</evidence>
<name>A0AAX6IGQ8_IRIPA</name>
<comment type="caution">
    <text evidence="2">The sequence shown here is derived from an EMBL/GenBank/DDBJ whole genome shotgun (WGS) entry which is preliminary data.</text>
</comment>